<gene>
    <name evidence="2" type="ORF">C7377_1477</name>
</gene>
<organism evidence="2 3">
    <name type="scientific">Balneicella halophila</name>
    <dbReference type="NCBI Taxonomy" id="1537566"/>
    <lineage>
        <taxon>Bacteria</taxon>
        <taxon>Pseudomonadati</taxon>
        <taxon>Bacteroidota</taxon>
        <taxon>Bacteroidia</taxon>
        <taxon>Bacteroidales</taxon>
        <taxon>Balneicellaceae</taxon>
        <taxon>Balneicella</taxon>
    </lineage>
</organism>
<evidence type="ECO:0000256" key="1">
    <source>
        <dbReference type="SAM" id="Phobius"/>
    </source>
</evidence>
<keyword evidence="1" id="KW-1133">Transmembrane helix</keyword>
<keyword evidence="1" id="KW-0472">Membrane</keyword>
<comment type="caution">
    <text evidence="2">The sequence shown here is derived from an EMBL/GenBank/DDBJ whole genome shotgun (WGS) entry which is preliminary data.</text>
</comment>
<dbReference type="Proteomes" id="UP000251835">
    <property type="component" value="Unassembled WGS sequence"/>
</dbReference>
<feature type="transmembrane region" description="Helical" evidence="1">
    <location>
        <begin position="334"/>
        <end position="355"/>
    </location>
</feature>
<keyword evidence="1" id="KW-0812">Transmembrane</keyword>
<protein>
    <recommendedName>
        <fullName evidence="4">Nucleoside recognition protein</fullName>
    </recommendedName>
</protein>
<evidence type="ECO:0000313" key="2">
    <source>
        <dbReference type="EMBL" id="PVX49840.1"/>
    </source>
</evidence>
<feature type="transmembrane region" description="Helical" evidence="1">
    <location>
        <begin position="375"/>
        <end position="396"/>
    </location>
</feature>
<feature type="transmembrane region" description="Helical" evidence="1">
    <location>
        <begin position="310"/>
        <end position="327"/>
    </location>
</feature>
<feature type="transmembrane region" description="Helical" evidence="1">
    <location>
        <begin position="31"/>
        <end position="47"/>
    </location>
</feature>
<sequence>MHPLARLNSHAMKIPRKKTIRQSDFLLKRRYEAFVFLILFFGFFAYLSHHMGMSNMLNTLMNTAWDLLLNTVFFIMGITVLSGALGRLFIEFGVVRLLEVILKPFMRPIFNLPGVAALAGLMTFFSDNPAIISLANDKNYKSYFKEYELISLTNFGTAFGMGLIVITFMSGFGYFNAAMVGLAGTVVGAAVSTRLMQYLIKDRKEVDTVVDEEEQDDEVEISYKTEGGVFLRFLNSILDGGKEGVNLGLAIIPGVLIISSLVMITTFGPKDPTIGYQGLAYEGVPVLPEIAGTIWWFFEGLFGFEQPELIAFPITSLGAVGAALSLVKAFMAEGYVGANEIAVFTAMGMCWSGYLSTHTAMLDSLNFRSLTSRALLSHTIGGIAAGTFAHWLYVLLHYWNFV</sequence>
<name>A0A7L4UQ17_BALHA</name>
<feature type="transmembrane region" description="Helical" evidence="1">
    <location>
        <begin position="182"/>
        <end position="200"/>
    </location>
</feature>
<evidence type="ECO:0000313" key="3">
    <source>
        <dbReference type="Proteomes" id="UP000251835"/>
    </source>
</evidence>
<proteinExistence type="predicted"/>
<feature type="transmembrane region" description="Helical" evidence="1">
    <location>
        <begin position="67"/>
        <end position="90"/>
    </location>
</feature>
<dbReference type="EMBL" id="QENZ01000005">
    <property type="protein sequence ID" value="PVX49840.1"/>
    <property type="molecule type" value="Genomic_DNA"/>
</dbReference>
<accession>A0A7L4UQ17</accession>
<feature type="transmembrane region" description="Helical" evidence="1">
    <location>
        <begin position="247"/>
        <end position="267"/>
    </location>
</feature>
<reference evidence="2 3" key="1">
    <citation type="submission" date="2018-05" db="EMBL/GenBank/DDBJ databases">
        <title>Genomic Encyclopedia of Type Strains, Phase IV (KMG-IV): sequencing the most valuable type-strain genomes for metagenomic binning, comparative biology and taxonomic classification.</title>
        <authorList>
            <person name="Goeker M."/>
        </authorList>
    </citation>
    <scope>NUCLEOTIDE SEQUENCE [LARGE SCALE GENOMIC DNA]</scope>
    <source>
        <strain evidence="2 3">DSM 28579</strain>
    </source>
</reference>
<keyword evidence="3" id="KW-1185">Reference proteome</keyword>
<feature type="transmembrane region" description="Helical" evidence="1">
    <location>
        <begin position="155"/>
        <end position="175"/>
    </location>
</feature>
<dbReference type="AlphaFoldDB" id="A0A7L4UQ17"/>
<evidence type="ECO:0008006" key="4">
    <source>
        <dbReference type="Google" id="ProtNLM"/>
    </source>
</evidence>